<evidence type="ECO:0000313" key="8">
    <source>
        <dbReference type="Proteomes" id="UP000294937"/>
    </source>
</evidence>
<dbReference type="Pfam" id="PF03741">
    <property type="entry name" value="TerC"/>
    <property type="match status" value="1"/>
</dbReference>
<feature type="transmembrane region" description="Helical" evidence="6">
    <location>
        <begin position="138"/>
        <end position="157"/>
    </location>
</feature>
<dbReference type="InterPro" id="IPR005496">
    <property type="entry name" value="Integral_membrane_TerC"/>
</dbReference>
<evidence type="ECO:0000256" key="2">
    <source>
        <dbReference type="ARBA" id="ARBA00007511"/>
    </source>
</evidence>
<dbReference type="EMBL" id="SMAG01000003">
    <property type="protein sequence ID" value="TCS94710.1"/>
    <property type="molecule type" value="Genomic_DNA"/>
</dbReference>
<reference evidence="7 8" key="1">
    <citation type="submission" date="2019-03" db="EMBL/GenBank/DDBJ databases">
        <title>Genomic Encyclopedia of Type Strains, Phase IV (KMG-IV): sequencing the most valuable type-strain genomes for metagenomic binning, comparative biology and taxonomic classification.</title>
        <authorList>
            <person name="Goeker M."/>
        </authorList>
    </citation>
    <scope>NUCLEOTIDE SEQUENCE [LARGE SCALE GENOMIC DNA]</scope>
    <source>
        <strain evidence="7 8">DSM 45707</strain>
    </source>
</reference>
<dbReference type="InterPro" id="IPR022301">
    <property type="entry name" value="Integral_membrane_YjbE"/>
</dbReference>
<evidence type="ECO:0000256" key="4">
    <source>
        <dbReference type="ARBA" id="ARBA00022989"/>
    </source>
</evidence>
<evidence type="ECO:0000256" key="1">
    <source>
        <dbReference type="ARBA" id="ARBA00004141"/>
    </source>
</evidence>
<keyword evidence="8" id="KW-1185">Reference proteome</keyword>
<comment type="similarity">
    <text evidence="2">Belongs to the TerC family.</text>
</comment>
<dbReference type="RefSeq" id="WP_131924101.1">
    <property type="nucleotide sequence ID" value="NZ_SMAG01000003.1"/>
</dbReference>
<keyword evidence="3 6" id="KW-0812">Transmembrane</keyword>
<dbReference type="AlphaFoldDB" id="A0A4R3L713"/>
<feature type="transmembrane region" description="Helical" evidence="6">
    <location>
        <begin position="12"/>
        <end position="36"/>
    </location>
</feature>
<protein>
    <submittedName>
        <fullName evidence="7">YjbE family integral membrane protein</fullName>
    </submittedName>
</protein>
<dbReference type="Proteomes" id="UP000294937">
    <property type="component" value="Unassembled WGS sequence"/>
</dbReference>
<accession>A0A4R3L713</accession>
<gene>
    <name evidence="7" type="ORF">EDD58_103127</name>
</gene>
<evidence type="ECO:0000256" key="6">
    <source>
        <dbReference type="SAM" id="Phobius"/>
    </source>
</evidence>
<name>A0A4R3L713_9BACL</name>
<dbReference type="OrthoDB" id="5295733at2"/>
<organism evidence="7 8">
    <name type="scientific">Hazenella coriacea</name>
    <dbReference type="NCBI Taxonomy" id="1179467"/>
    <lineage>
        <taxon>Bacteria</taxon>
        <taxon>Bacillati</taxon>
        <taxon>Bacillota</taxon>
        <taxon>Bacilli</taxon>
        <taxon>Bacillales</taxon>
        <taxon>Thermoactinomycetaceae</taxon>
        <taxon>Hazenella</taxon>
    </lineage>
</organism>
<dbReference type="PANTHER" id="PTHR30238:SF4">
    <property type="entry name" value="SLL1022 PROTEIN"/>
    <property type="match status" value="1"/>
</dbReference>
<evidence type="ECO:0000313" key="7">
    <source>
        <dbReference type="EMBL" id="TCS94710.1"/>
    </source>
</evidence>
<comment type="caution">
    <text evidence="7">The sequence shown here is derived from an EMBL/GenBank/DDBJ whole genome shotgun (WGS) entry which is preliminary data.</text>
</comment>
<dbReference type="GO" id="GO:0016020">
    <property type="term" value="C:membrane"/>
    <property type="evidence" value="ECO:0007669"/>
    <property type="project" value="UniProtKB-SubCell"/>
</dbReference>
<keyword evidence="4 6" id="KW-1133">Transmembrane helix</keyword>
<sequence>MDTQFFSDPEILLALFNIIIADILLSGDNAVVIGMAARNLPKDQQKKAILFGAGVAVLLRASLTIIATFLLGVPLLKAVGGVLLLWIAMKLLLEDEGETNAHISGGTNMKSAIKTIVIADVVMSLDNVLAVAGAAKGHMGLVLFGLALSIPIIMWGSRLVSFIMTKFPWLVYVGSGILGYIGGQLLAEDPMVFKSVLQSEEVYTTVIPIVTAILVLGAGFIIKWNQSRHKTV</sequence>
<dbReference type="NCBIfam" id="TIGR03717">
    <property type="entry name" value="R_switched_YjbE"/>
    <property type="match status" value="1"/>
</dbReference>
<comment type="subcellular location">
    <subcellularLocation>
        <location evidence="1">Membrane</location>
        <topology evidence="1">Multi-pass membrane protein</topology>
    </subcellularLocation>
</comment>
<proteinExistence type="inferred from homology"/>
<evidence type="ECO:0000256" key="3">
    <source>
        <dbReference type="ARBA" id="ARBA00022692"/>
    </source>
</evidence>
<feature type="transmembrane region" description="Helical" evidence="6">
    <location>
        <begin position="169"/>
        <end position="187"/>
    </location>
</feature>
<feature type="transmembrane region" description="Helical" evidence="6">
    <location>
        <begin position="202"/>
        <end position="222"/>
    </location>
</feature>
<keyword evidence="5 6" id="KW-0472">Membrane</keyword>
<evidence type="ECO:0000256" key="5">
    <source>
        <dbReference type="ARBA" id="ARBA00023136"/>
    </source>
</evidence>
<feature type="transmembrane region" description="Helical" evidence="6">
    <location>
        <begin position="48"/>
        <end position="69"/>
    </location>
</feature>
<dbReference type="PANTHER" id="PTHR30238">
    <property type="entry name" value="MEMBRANE BOUND PREDICTED REDOX MODULATOR"/>
    <property type="match status" value="1"/>
</dbReference>